<dbReference type="Proteomes" id="UP000004935">
    <property type="component" value="Unassembled WGS sequence"/>
</dbReference>
<dbReference type="InterPro" id="IPR010064">
    <property type="entry name" value="HK97-gp10_tail"/>
</dbReference>
<protein>
    <submittedName>
        <fullName evidence="1">Phage protein, HK97 gp10 family</fullName>
    </submittedName>
</protein>
<dbReference type="eggNOG" id="ENOG5032Y56">
    <property type="taxonomic scope" value="Bacteria"/>
</dbReference>
<dbReference type="RefSeq" id="WP_006566241.1">
    <property type="nucleotide sequence ID" value="NZ_AP023027.1"/>
</dbReference>
<accession>B0MB08</accession>
<dbReference type="STRING" id="411490.ANACAC_00734"/>
<dbReference type="EMBL" id="ABAX03000005">
    <property type="protein sequence ID" value="EDR98683.1"/>
    <property type="molecule type" value="Genomic_DNA"/>
</dbReference>
<dbReference type="AlphaFoldDB" id="B0MB08"/>
<dbReference type="HOGENOM" id="CLU_159915_0_0_9"/>
<evidence type="ECO:0000313" key="2">
    <source>
        <dbReference type="Proteomes" id="UP000004935"/>
    </source>
</evidence>
<comment type="caution">
    <text evidence="1">The sequence shown here is derived from an EMBL/GenBank/DDBJ whole genome shotgun (WGS) entry which is preliminary data.</text>
</comment>
<reference evidence="1" key="2">
    <citation type="submission" date="2013-11" db="EMBL/GenBank/DDBJ databases">
        <title>Draft genome sequence of Anaerostipes caccae (DSM 14662).</title>
        <authorList>
            <person name="Sudarsanam P."/>
            <person name="Ley R."/>
            <person name="Guruge J."/>
            <person name="Turnbaugh P.J."/>
            <person name="Mahowald M."/>
            <person name="Liep D."/>
            <person name="Gordon J."/>
        </authorList>
    </citation>
    <scope>NUCLEOTIDE SEQUENCE</scope>
    <source>
        <strain evidence="1">DSM 14662</strain>
    </source>
</reference>
<gene>
    <name evidence="1" type="ORF">ANACAC_00734</name>
</gene>
<sequence>MANTKIDNLANEIMEGLKEYADLASDDVKKAVRKAGNTVRKEIAASAPIDTGKYAKSWSVKKTKETSNSLEVTVHSKNRYQLAHLLEHGHAKRGGGRVAARPHIAQTEQSAVETLESEIAKALGGH</sequence>
<evidence type="ECO:0000313" key="1">
    <source>
        <dbReference type="EMBL" id="EDR98683.1"/>
    </source>
</evidence>
<proteinExistence type="predicted"/>
<name>B0MB08_ANACD</name>
<organism evidence="1 2">
    <name type="scientific">Anaerostipes caccae (strain DSM 14662 / CCUG 47493 / JCM 13470 / NCIMB 13811 / L1-92)</name>
    <dbReference type="NCBI Taxonomy" id="411490"/>
    <lineage>
        <taxon>Bacteria</taxon>
        <taxon>Bacillati</taxon>
        <taxon>Bacillota</taxon>
        <taxon>Clostridia</taxon>
        <taxon>Lachnospirales</taxon>
        <taxon>Lachnospiraceae</taxon>
        <taxon>Anaerostipes</taxon>
    </lineage>
</organism>
<keyword evidence="2" id="KW-1185">Reference proteome</keyword>
<dbReference type="Pfam" id="PF04883">
    <property type="entry name" value="HK97-gp10_like"/>
    <property type="match status" value="1"/>
</dbReference>
<reference evidence="1" key="1">
    <citation type="submission" date="2007-11" db="EMBL/GenBank/DDBJ databases">
        <authorList>
            <person name="Fulton L."/>
            <person name="Clifton S."/>
            <person name="Fulton B."/>
            <person name="Xu J."/>
            <person name="Minx P."/>
            <person name="Pepin K.H."/>
            <person name="Johnson M."/>
            <person name="Thiruvilangam P."/>
            <person name="Bhonagiri V."/>
            <person name="Nash W.E."/>
            <person name="Mardis E.R."/>
            <person name="Wilson R.K."/>
        </authorList>
    </citation>
    <scope>NUCLEOTIDE SEQUENCE [LARGE SCALE GENOMIC DNA]</scope>
    <source>
        <strain evidence="1">DSM 14662</strain>
    </source>
</reference>